<dbReference type="InterPro" id="IPR032710">
    <property type="entry name" value="NTF2-like_dom_sf"/>
</dbReference>
<name>A0A6I4SYV7_9SPHN</name>
<protein>
    <recommendedName>
        <fullName evidence="3">SnoaL-like domain-containing protein</fullName>
    </recommendedName>
</protein>
<evidence type="ECO:0000313" key="2">
    <source>
        <dbReference type="Proteomes" id="UP000433652"/>
    </source>
</evidence>
<dbReference type="PANTHER" id="PTHR38436">
    <property type="entry name" value="POLYKETIDE CYCLASE SNOAL-LIKE DOMAIN"/>
    <property type="match status" value="1"/>
</dbReference>
<dbReference type="InterPro" id="IPR009959">
    <property type="entry name" value="Cyclase_SnoaL-like"/>
</dbReference>
<sequence length="282" mass="30497">MLKSADAGLAANKQLVFDMWRSIVNAGRVELADEMLQEGYIQHSPVLPTGRAAFKRIFSAVPRSTIPDLVSPPLVAMVAEGDRVVMALRDTLTDPTGEQYTSTHFNMFRIEDGRLAEHWHSLADSPGADVLPPEQGGPQPVTGIVGTGQADLLASEDPELAVRKRLAYVALRDLFVAGGEGQARDYLTKGYGEHDPNGFTGREQFGQGSLQDVIGAPLVAVVAEGNLVVLVTGRVEQHPFDAMRTYTTTRFDMFRIESGRIAEHWSGSVRPGQAPFAVGSAK</sequence>
<comment type="caution">
    <text evidence="1">The sequence shown here is derived from an EMBL/GenBank/DDBJ whole genome shotgun (WGS) entry which is preliminary data.</text>
</comment>
<dbReference type="SUPFAM" id="SSF54427">
    <property type="entry name" value="NTF2-like"/>
    <property type="match status" value="2"/>
</dbReference>
<dbReference type="Proteomes" id="UP000433652">
    <property type="component" value="Unassembled WGS sequence"/>
</dbReference>
<keyword evidence="2" id="KW-1185">Reference proteome</keyword>
<reference evidence="1 2" key="1">
    <citation type="submission" date="2019-12" db="EMBL/GenBank/DDBJ databases">
        <title>Genomic-based taxomic classification of the family Erythrobacteraceae.</title>
        <authorList>
            <person name="Xu L."/>
        </authorList>
    </citation>
    <scope>NUCLEOTIDE SEQUENCE [LARGE SCALE GENOMIC DNA]</scope>
    <source>
        <strain evidence="1 2">MCCC 1K01500</strain>
    </source>
</reference>
<evidence type="ECO:0000313" key="1">
    <source>
        <dbReference type="EMBL" id="MXO59966.1"/>
    </source>
</evidence>
<dbReference type="PANTHER" id="PTHR38436:SF1">
    <property type="entry name" value="ESTER CYCLASE"/>
    <property type="match status" value="1"/>
</dbReference>
<dbReference type="EMBL" id="WTYM01000042">
    <property type="protein sequence ID" value="MXO59966.1"/>
    <property type="molecule type" value="Genomic_DNA"/>
</dbReference>
<proteinExistence type="predicted"/>
<evidence type="ECO:0008006" key="3">
    <source>
        <dbReference type="Google" id="ProtNLM"/>
    </source>
</evidence>
<dbReference type="OrthoDB" id="9812089at2"/>
<gene>
    <name evidence="1" type="ORF">GRI89_10485</name>
</gene>
<organism evidence="1 2">
    <name type="scientific">Croceibacterium salegens</name>
    <dbReference type="NCBI Taxonomy" id="1737568"/>
    <lineage>
        <taxon>Bacteria</taxon>
        <taxon>Pseudomonadati</taxon>
        <taxon>Pseudomonadota</taxon>
        <taxon>Alphaproteobacteria</taxon>
        <taxon>Sphingomonadales</taxon>
        <taxon>Erythrobacteraceae</taxon>
        <taxon>Croceibacterium</taxon>
    </lineage>
</organism>
<dbReference type="Pfam" id="PF07366">
    <property type="entry name" value="SnoaL"/>
    <property type="match status" value="1"/>
</dbReference>
<dbReference type="Gene3D" id="3.10.450.50">
    <property type="match status" value="2"/>
</dbReference>
<accession>A0A6I4SYV7</accession>
<dbReference type="RefSeq" id="WP_159794911.1">
    <property type="nucleotide sequence ID" value="NZ_WTYM01000042.1"/>
</dbReference>
<dbReference type="GO" id="GO:0030638">
    <property type="term" value="P:polyketide metabolic process"/>
    <property type="evidence" value="ECO:0007669"/>
    <property type="project" value="InterPro"/>
</dbReference>
<dbReference type="AlphaFoldDB" id="A0A6I4SYV7"/>